<evidence type="ECO:0000313" key="3">
    <source>
        <dbReference type="EMBL" id="TQL49251.1"/>
    </source>
</evidence>
<dbReference type="NCBIfam" id="NF037959">
    <property type="entry name" value="MFS_SpdSyn"/>
    <property type="match status" value="1"/>
</dbReference>
<comment type="caution">
    <text evidence="3">The sequence shown here is derived from an EMBL/GenBank/DDBJ whole genome shotgun (WGS) entry which is preliminary data.</text>
</comment>
<gene>
    <name evidence="3" type="ORF">FB467_0316</name>
</gene>
<dbReference type="SUPFAM" id="SSF53335">
    <property type="entry name" value="S-adenosyl-L-methionine-dependent methyltransferases"/>
    <property type="match status" value="1"/>
</dbReference>
<dbReference type="EMBL" id="VFOP01000001">
    <property type="protein sequence ID" value="TQL49251.1"/>
    <property type="molecule type" value="Genomic_DNA"/>
</dbReference>
<evidence type="ECO:0000256" key="2">
    <source>
        <dbReference type="SAM" id="MobiDB-lite"/>
    </source>
</evidence>
<protein>
    <recommendedName>
        <fullName evidence="5">Spermidine synthase</fullName>
    </recommendedName>
</protein>
<keyword evidence="4" id="KW-1185">Reference proteome</keyword>
<feature type="region of interest" description="Disordered" evidence="2">
    <location>
        <begin position="249"/>
        <end position="269"/>
    </location>
</feature>
<accession>A0A542YMI0</accession>
<evidence type="ECO:0008006" key="5">
    <source>
        <dbReference type="Google" id="ProtNLM"/>
    </source>
</evidence>
<dbReference type="RefSeq" id="WP_211350521.1">
    <property type="nucleotide sequence ID" value="NZ_BAAAIK010000003.1"/>
</dbReference>
<organism evidence="3 4">
    <name type="scientific">Ornithinicoccus hortensis</name>
    <dbReference type="NCBI Taxonomy" id="82346"/>
    <lineage>
        <taxon>Bacteria</taxon>
        <taxon>Bacillati</taxon>
        <taxon>Actinomycetota</taxon>
        <taxon>Actinomycetes</taxon>
        <taxon>Micrococcales</taxon>
        <taxon>Intrasporangiaceae</taxon>
        <taxon>Ornithinicoccus</taxon>
    </lineage>
</organism>
<dbReference type="AlphaFoldDB" id="A0A542YMI0"/>
<name>A0A542YMI0_9MICO</name>
<keyword evidence="1" id="KW-0620">Polyamine biosynthesis</keyword>
<dbReference type="InterPro" id="IPR029063">
    <property type="entry name" value="SAM-dependent_MTases_sf"/>
</dbReference>
<dbReference type="Proteomes" id="UP000319516">
    <property type="component" value="Unassembled WGS sequence"/>
</dbReference>
<dbReference type="GO" id="GO:0006596">
    <property type="term" value="P:polyamine biosynthetic process"/>
    <property type="evidence" value="ECO:0007669"/>
    <property type="project" value="UniProtKB-KW"/>
</dbReference>
<dbReference type="PANTHER" id="PTHR43317:SF1">
    <property type="entry name" value="THERMOSPERMINE SYNTHASE ACAULIS5"/>
    <property type="match status" value="1"/>
</dbReference>
<dbReference type="Gene3D" id="3.40.50.150">
    <property type="entry name" value="Vaccinia Virus protein VP39"/>
    <property type="match status" value="1"/>
</dbReference>
<sequence length="269" mass="28829">MHVLRPGTRLTEDPEVRGAWLLEMGGAAQSCVDPSDPTNLVFDYVRRIGDALDLHADPGLPLRVVHVGGAAMTLPRYLVATRPRSSQIVLEPDAELTAFVRAHLPLPPRSGVRVRPLDGMAGVSAMPDDYADAVVVDAYAGDRVPPELTTTTFLSQVHRVLRSDGTVLMNLADQAPLGYLRRSVAGVRELFADVLVSGEPAVLRGRRFGNLLVLGSPGRLPVADLRRRAAGSAFPYRVTHGEALTRLVGSARPFTDGDSAPSPAPPKGW</sequence>
<evidence type="ECO:0000313" key="4">
    <source>
        <dbReference type="Proteomes" id="UP000319516"/>
    </source>
</evidence>
<reference evidence="3 4" key="1">
    <citation type="submission" date="2019-06" db="EMBL/GenBank/DDBJ databases">
        <title>Sequencing the genomes of 1000 actinobacteria strains.</title>
        <authorList>
            <person name="Klenk H.-P."/>
        </authorList>
    </citation>
    <scope>NUCLEOTIDE SEQUENCE [LARGE SCALE GENOMIC DNA]</scope>
    <source>
        <strain evidence="3 4">DSM 12335</strain>
    </source>
</reference>
<evidence type="ECO:0000256" key="1">
    <source>
        <dbReference type="ARBA" id="ARBA00023115"/>
    </source>
</evidence>
<dbReference type="PANTHER" id="PTHR43317">
    <property type="entry name" value="THERMOSPERMINE SYNTHASE ACAULIS5"/>
    <property type="match status" value="1"/>
</dbReference>
<proteinExistence type="predicted"/>